<reference evidence="3" key="1">
    <citation type="submission" date="2023-06" db="EMBL/GenBank/DDBJ databases">
        <authorList>
            <person name="Kurt Z."/>
        </authorList>
    </citation>
    <scope>NUCLEOTIDE SEQUENCE</scope>
</reference>
<dbReference type="InterPro" id="IPR032675">
    <property type="entry name" value="LRR_dom_sf"/>
</dbReference>
<evidence type="ECO:0000313" key="3">
    <source>
        <dbReference type="EMBL" id="CAI9962215.1"/>
    </source>
</evidence>
<keyword evidence="2" id="KW-0677">Repeat</keyword>
<keyword evidence="5" id="KW-1185">Reference proteome</keyword>
<accession>A0AA86UKX4</accession>
<reference evidence="4 5" key="2">
    <citation type="submission" date="2024-07" db="EMBL/GenBank/DDBJ databases">
        <authorList>
            <person name="Akdeniz Z."/>
        </authorList>
    </citation>
    <scope>NUCLEOTIDE SEQUENCE [LARGE SCALE GENOMIC DNA]</scope>
</reference>
<dbReference type="PROSITE" id="PS51450">
    <property type="entry name" value="LRR"/>
    <property type="match status" value="3"/>
</dbReference>
<dbReference type="InterPro" id="IPR050836">
    <property type="entry name" value="SDS22/Internalin_LRR"/>
</dbReference>
<keyword evidence="1" id="KW-0433">Leucine-rich repeat</keyword>
<dbReference type="EMBL" id="CAXDID020000007">
    <property type="protein sequence ID" value="CAL5976694.1"/>
    <property type="molecule type" value="Genomic_DNA"/>
</dbReference>
<dbReference type="Gene3D" id="3.80.10.10">
    <property type="entry name" value="Ribonuclease Inhibitor"/>
    <property type="match status" value="1"/>
</dbReference>
<protein>
    <submittedName>
        <fullName evidence="3">Leucine-rich repeat domain-containing protein</fullName>
    </submittedName>
    <submittedName>
        <fullName evidence="4">Leucine-rich_repeat domain-containing protein</fullName>
    </submittedName>
</protein>
<proteinExistence type="predicted"/>
<evidence type="ECO:0000313" key="4">
    <source>
        <dbReference type="EMBL" id="CAL5976694.1"/>
    </source>
</evidence>
<dbReference type="PANTHER" id="PTHR46652:SF3">
    <property type="entry name" value="LEUCINE-RICH REPEAT-CONTAINING PROTEIN 9"/>
    <property type="match status" value="1"/>
</dbReference>
<organism evidence="3">
    <name type="scientific">Hexamita inflata</name>
    <dbReference type="NCBI Taxonomy" id="28002"/>
    <lineage>
        <taxon>Eukaryota</taxon>
        <taxon>Metamonada</taxon>
        <taxon>Diplomonadida</taxon>
        <taxon>Hexamitidae</taxon>
        <taxon>Hexamitinae</taxon>
        <taxon>Hexamita</taxon>
    </lineage>
</organism>
<evidence type="ECO:0000313" key="5">
    <source>
        <dbReference type="Proteomes" id="UP001642409"/>
    </source>
</evidence>
<dbReference type="Proteomes" id="UP001642409">
    <property type="component" value="Unassembled WGS sequence"/>
</dbReference>
<dbReference type="AlphaFoldDB" id="A0AA86UKX4"/>
<gene>
    <name evidence="4" type="ORF">HINF_LOCUS3944</name>
    <name evidence="3" type="ORF">HINF_LOCUS49860</name>
</gene>
<evidence type="ECO:0000256" key="1">
    <source>
        <dbReference type="ARBA" id="ARBA00022614"/>
    </source>
</evidence>
<evidence type="ECO:0000256" key="2">
    <source>
        <dbReference type="ARBA" id="ARBA00022737"/>
    </source>
</evidence>
<dbReference type="EMBL" id="CATOUU010000952">
    <property type="protein sequence ID" value="CAI9962215.1"/>
    <property type="molecule type" value="Genomic_DNA"/>
</dbReference>
<dbReference type="SUPFAM" id="SSF52058">
    <property type="entry name" value="L domain-like"/>
    <property type="match status" value="1"/>
</dbReference>
<dbReference type="PANTHER" id="PTHR46652">
    <property type="entry name" value="LEUCINE-RICH REPEAT AND IQ DOMAIN-CONTAINING PROTEIN 1-RELATED"/>
    <property type="match status" value="1"/>
</dbReference>
<comment type="caution">
    <text evidence="3">The sequence shown here is derived from an EMBL/GenBank/DDBJ whole genome shotgun (WGS) entry which is preliminary data.</text>
</comment>
<dbReference type="InterPro" id="IPR001611">
    <property type="entry name" value="Leu-rich_rpt"/>
</dbReference>
<name>A0AA86UKX4_9EUKA</name>
<sequence length="242" mass="28185">MGSYLEQPDQKLNIKDKSVIIIANTKLLNNISEYDKAMIDKYQSQIINETLQIQYNRQINSLKFMQFLNIHKLVLCKCQNIIPKLESQTISILKIICCNIQSVKDMQLDNLEVLELFNDERKEAETLAQEIVMFYKLKVLRLERLIVDITPLQEMINLTQLTLYSCQIRNIEALKPLVNLKELHLGYNYNIDITALQFLKTLIKLSLTSCCLISLDIIEPLTNLQELDISYNKIVYIAQLRS</sequence>